<evidence type="ECO:0000313" key="1">
    <source>
        <dbReference type="EMBL" id="ADN50541.1"/>
    </source>
</evidence>
<protein>
    <recommendedName>
        <fullName evidence="3">CRISPR type III-B/RAMP module-associated protein Cmr5</fullName>
    </recommendedName>
</protein>
<dbReference type="EMBL" id="CP002100">
    <property type="protein sequence ID" value="ADN50541.1"/>
    <property type="molecule type" value="Genomic_DNA"/>
</dbReference>
<keyword evidence="2" id="KW-1185">Reference proteome</keyword>
<proteinExistence type="predicted"/>
<gene>
    <name evidence="1" type="ordered locus">Vdis_1154</name>
</gene>
<dbReference type="eggNOG" id="arCOG04008">
    <property type="taxonomic scope" value="Archaea"/>
</dbReference>
<evidence type="ECO:0000313" key="2">
    <source>
        <dbReference type="Proteomes" id="UP000006681"/>
    </source>
</evidence>
<accession>E1QQX1</accession>
<dbReference type="HOGENOM" id="CLU_1821117_0_0_2"/>
<evidence type="ECO:0008006" key="3">
    <source>
        <dbReference type="Google" id="ProtNLM"/>
    </source>
</evidence>
<sequence>MPYGSSRFYSNVVQSFRNGDYDAGLRTLAGYRVYRTTSASFRKIYNMIIPVLDKIISSSDADLRNYSRALFRLNVVIEYQKNRSVIDEDLANGIKQALDDIRNAKDPQQARKLAETLRDSLDAFLAYVIYGIKRGEEEWL</sequence>
<organism evidence="1 2">
    <name type="scientific">Vulcanisaeta distributa (strain DSM 14429 / JCM 11212 / NBRC 100878 / IC-017)</name>
    <dbReference type="NCBI Taxonomy" id="572478"/>
    <lineage>
        <taxon>Archaea</taxon>
        <taxon>Thermoproteota</taxon>
        <taxon>Thermoprotei</taxon>
        <taxon>Thermoproteales</taxon>
        <taxon>Thermoproteaceae</taxon>
        <taxon>Vulcanisaeta</taxon>
    </lineage>
</organism>
<reference evidence="1 2" key="1">
    <citation type="journal article" date="2010" name="Stand. Genomic Sci.">
        <title>Complete genome sequence of Vulcanisaeta distributa type strain (IC-017).</title>
        <authorList>
            <person name="Mavromatis K."/>
            <person name="Sikorski J."/>
            <person name="Pabst E."/>
            <person name="Teshima H."/>
            <person name="Lapidus A."/>
            <person name="Lucas S."/>
            <person name="Nolan M."/>
            <person name="Glavina Del Rio T."/>
            <person name="Cheng J.F."/>
            <person name="Bruce D."/>
            <person name="Goodwin L."/>
            <person name="Pitluck S."/>
            <person name="Liolios K."/>
            <person name="Ivanova N."/>
            <person name="Mikhailova N."/>
            <person name="Pati A."/>
            <person name="Chen A."/>
            <person name="Palaniappan K."/>
            <person name="Land M."/>
            <person name="Hauser L."/>
            <person name="Chang Y.J."/>
            <person name="Jeffries C.D."/>
            <person name="Rohde M."/>
            <person name="Spring S."/>
            <person name="Goker M."/>
            <person name="Wirth R."/>
            <person name="Woyke T."/>
            <person name="Bristow J."/>
            <person name="Eisen J.A."/>
            <person name="Markowitz V."/>
            <person name="Hugenholtz P."/>
            <person name="Klenk H.P."/>
            <person name="Kyrpides N.C."/>
        </authorList>
    </citation>
    <scope>NUCLEOTIDE SEQUENCE [LARGE SCALE GENOMIC DNA]</scope>
    <source>
        <strain evidence="2">DSM 14429 / JCM 11212 / NBRC 100878 / IC-017</strain>
    </source>
</reference>
<dbReference type="OrthoDB" id="380092at2157"/>
<dbReference type="AlphaFoldDB" id="E1QQX1"/>
<dbReference type="RefSeq" id="WP_013336266.1">
    <property type="nucleotide sequence ID" value="NC_014537.1"/>
</dbReference>
<dbReference type="Proteomes" id="UP000006681">
    <property type="component" value="Chromosome"/>
</dbReference>
<dbReference type="STRING" id="572478.Vdis_1154"/>
<reference evidence="2" key="2">
    <citation type="journal article" date="2010" name="Stand. Genomic Sci.">
        <title>Complete genome sequence of Vulcanisaeta distributa type strain (IC-017T).</title>
        <authorList>
            <person name="Mavromatis K."/>
            <person name="Sikorski J."/>
            <person name="Pabst E."/>
            <person name="Teshima H."/>
            <person name="Lapidus A."/>
            <person name="Lucas S."/>
            <person name="Nolan M."/>
            <person name="Glavina Del Rio T."/>
            <person name="Cheng J."/>
            <person name="Bruce D."/>
            <person name="Goodwin L."/>
            <person name="Pitluck S."/>
            <person name="Liolios K."/>
            <person name="Ivanova N."/>
            <person name="Mikhailova N."/>
            <person name="Pati A."/>
            <person name="Chen A."/>
            <person name="Palaniappan K."/>
            <person name="Land M."/>
            <person name="Hauser L."/>
            <person name="Chang Y."/>
            <person name="Jeffries C."/>
            <person name="Rohde M."/>
            <person name="Spring S."/>
            <person name="Goker M."/>
            <person name="Wirth R."/>
            <person name="Woyke T."/>
            <person name="Bristow J."/>
            <person name="Eisen J."/>
            <person name="Markowitz V."/>
            <person name="Hugenholtz P."/>
            <person name="Klenk H."/>
            <person name="Kyrpides N."/>
        </authorList>
    </citation>
    <scope>NUCLEOTIDE SEQUENCE [LARGE SCALE GENOMIC DNA]</scope>
    <source>
        <strain evidence="2">DSM 14429 / JCM 11212 / NBRC 100878 / IC-017</strain>
    </source>
</reference>
<dbReference type="KEGG" id="vdi:Vdis_1154"/>
<dbReference type="GeneID" id="9752086"/>
<name>E1QQX1_VULDI</name>